<dbReference type="Gene3D" id="3.40.50.720">
    <property type="entry name" value="NAD(P)-binding Rossmann-like Domain"/>
    <property type="match status" value="1"/>
</dbReference>
<organism evidence="4 5">
    <name type="scientific">Streptomyces tsukubensis (strain DSM 42081 / NBRC 108919 / NRRL 18488 / 9993)</name>
    <dbReference type="NCBI Taxonomy" id="1114943"/>
    <lineage>
        <taxon>Bacteria</taxon>
        <taxon>Bacillati</taxon>
        <taxon>Actinomycetota</taxon>
        <taxon>Actinomycetes</taxon>
        <taxon>Kitasatosporales</taxon>
        <taxon>Streptomycetaceae</taxon>
        <taxon>Streptomyces</taxon>
    </lineage>
</organism>
<evidence type="ECO:0000259" key="3">
    <source>
        <dbReference type="Pfam" id="PF04321"/>
    </source>
</evidence>
<gene>
    <name evidence="4" type="primary">rfbD</name>
    <name evidence="4" type="ORF">STSU_007450</name>
</gene>
<dbReference type="CDD" id="cd05254">
    <property type="entry name" value="dTDP_HR_like_SDR_e"/>
    <property type="match status" value="1"/>
</dbReference>
<name>A0A7G3UCE9_STRT9</name>
<keyword evidence="5" id="KW-1185">Reference proteome</keyword>
<dbReference type="PANTHER" id="PTHR10491:SF4">
    <property type="entry name" value="METHIONINE ADENOSYLTRANSFERASE 2 SUBUNIT BETA"/>
    <property type="match status" value="1"/>
</dbReference>
<dbReference type="Proteomes" id="UP000005940">
    <property type="component" value="Chromosome"/>
</dbReference>
<feature type="domain" description="RmlD-like substrate binding" evidence="3">
    <location>
        <begin position="14"/>
        <end position="293"/>
    </location>
</feature>
<evidence type="ECO:0000313" key="5">
    <source>
        <dbReference type="Proteomes" id="UP000005940"/>
    </source>
</evidence>
<comment type="function">
    <text evidence="2">Catalyzes the reduction of dTDP-6-deoxy-L-lyxo-4-hexulose to yield dTDP-L-rhamnose.</text>
</comment>
<evidence type="ECO:0000313" key="4">
    <source>
        <dbReference type="EMBL" id="QKM67025.1"/>
    </source>
</evidence>
<dbReference type="InterPro" id="IPR005913">
    <property type="entry name" value="dTDP_dehydrorham_reduct"/>
</dbReference>
<dbReference type="GO" id="GO:0019305">
    <property type="term" value="P:dTDP-rhamnose biosynthetic process"/>
    <property type="evidence" value="ECO:0007669"/>
    <property type="project" value="UniProtKB-UniPathway"/>
</dbReference>
<keyword evidence="2" id="KW-0560">Oxidoreductase</keyword>
<dbReference type="SUPFAM" id="SSF51735">
    <property type="entry name" value="NAD(P)-binding Rossmann-fold domains"/>
    <property type="match status" value="1"/>
</dbReference>
<sequence>MTGTAATAGSVPWLVTGAGGMLGRDILAELASVPGTEVTGRTRSELDITDPGAVRAAVAAHRVVVNCAAWTDVDGAEADEAAATAVNGTAVRQLARACAEAGAVLLHVSTDYVLPGDGGRPYAEDAQTGPLNAYGRGKLLGERAVAELLPDTGYTVRTAWLYGTHGRSFVATMLELACRRATVDVVADQYGQPTSSSALARQLAALGRAALAGRAPAGVYHGTAAGATTWYGLAREVYRLGGLDPGRLRPVGSAAFPRPAVRPSYGVLGHGGWARAGLPCQPEWRDQLAAALDTPGFAERVAAARAAATALTPV</sequence>
<dbReference type="UniPathway" id="UPA00124"/>
<evidence type="ECO:0000256" key="1">
    <source>
        <dbReference type="ARBA" id="ARBA00010944"/>
    </source>
</evidence>
<keyword evidence="2" id="KW-0521">NADP</keyword>
<dbReference type="GO" id="GO:0008831">
    <property type="term" value="F:dTDP-4-dehydrorhamnose reductase activity"/>
    <property type="evidence" value="ECO:0007669"/>
    <property type="project" value="UniProtKB-EC"/>
</dbReference>
<dbReference type="InterPro" id="IPR029903">
    <property type="entry name" value="RmlD-like-bd"/>
</dbReference>
<dbReference type="EC" id="1.1.1.133" evidence="2"/>
<proteinExistence type="inferred from homology"/>
<dbReference type="NCBIfam" id="TIGR01214">
    <property type="entry name" value="rmlD"/>
    <property type="match status" value="1"/>
</dbReference>
<comment type="pathway">
    <text evidence="2">Carbohydrate biosynthesis; dTDP-L-rhamnose biosynthesis.</text>
</comment>
<dbReference type="Pfam" id="PF04321">
    <property type="entry name" value="RmlD_sub_bind"/>
    <property type="match status" value="1"/>
</dbReference>
<reference evidence="4 5" key="1">
    <citation type="journal article" date="2012" name="J. Bacteriol.">
        <title>Draft genome of Streptomyces tsukubaensis NRRL 18488, the producer of the clinically important immunosuppressant tacrolimus (FK506).</title>
        <authorList>
            <person name="Barreiro C."/>
            <person name="Prieto C."/>
            <person name="Sola-Landa A."/>
            <person name="Solera E."/>
            <person name="Martinez-Castro M."/>
            <person name="Perez-Redondo R."/>
            <person name="Garcia-Estrada C."/>
            <person name="Aparicio J.F."/>
            <person name="Fernandez-Martinez L.T."/>
            <person name="Santos-Aberturas J."/>
            <person name="Salehi-Najafabadi Z."/>
            <person name="Rodriguez-Garcia A."/>
            <person name="Tauch A."/>
            <person name="Martin J.F."/>
        </authorList>
    </citation>
    <scope>NUCLEOTIDE SEQUENCE [LARGE SCALE GENOMIC DNA]</scope>
    <source>
        <strain evidence="5">DSM 42081 / NBRC 108919 / NRRL 18488 / 9993</strain>
    </source>
</reference>
<accession>A0A7G3UCE9</accession>
<comment type="similarity">
    <text evidence="1 2">Belongs to the dTDP-4-dehydrorhamnose reductase family.</text>
</comment>
<dbReference type="GO" id="GO:0005829">
    <property type="term" value="C:cytosol"/>
    <property type="evidence" value="ECO:0007669"/>
    <property type="project" value="TreeGrafter"/>
</dbReference>
<dbReference type="EMBL" id="CP029159">
    <property type="protein sequence ID" value="QKM67025.1"/>
    <property type="molecule type" value="Genomic_DNA"/>
</dbReference>
<dbReference type="RefSeq" id="WP_045852814.1">
    <property type="nucleotide sequence ID" value="NZ_CP029159.1"/>
</dbReference>
<evidence type="ECO:0000256" key="2">
    <source>
        <dbReference type="RuleBase" id="RU364082"/>
    </source>
</evidence>
<dbReference type="Gene3D" id="3.90.25.10">
    <property type="entry name" value="UDP-galactose 4-epimerase, domain 1"/>
    <property type="match status" value="1"/>
</dbReference>
<dbReference type="InterPro" id="IPR036291">
    <property type="entry name" value="NAD(P)-bd_dom_sf"/>
</dbReference>
<protein>
    <recommendedName>
        <fullName evidence="2">dTDP-4-dehydrorhamnose reductase</fullName>
        <ecNumber evidence="2">1.1.1.133</ecNumber>
    </recommendedName>
</protein>
<dbReference type="AlphaFoldDB" id="A0A7G3UCE9"/>
<dbReference type="PANTHER" id="PTHR10491">
    <property type="entry name" value="DTDP-4-DEHYDRORHAMNOSE REDUCTASE"/>
    <property type="match status" value="1"/>
</dbReference>